<evidence type="ECO:0000259" key="10">
    <source>
        <dbReference type="PROSITE" id="PS51722"/>
    </source>
</evidence>
<evidence type="ECO:0000256" key="3">
    <source>
        <dbReference type="ARBA" id="ARBA00022540"/>
    </source>
</evidence>
<dbReference type="PRINTS" id="PR00315">
    <property type="entry name" value="ELONGATNFCT"/>
</dbReference>
<dbReference type="InterPro" id="IPR005225">
    <property type="entry name" value="Small_GTP-bd"/>
</dbReference>
<dbReference type="GO" id="GO:0005525">
    <property type="term" value="F:GTP binding"/>
    <property type="evidence" value="ECO:0007669"/>
    <property type="project" value="UniProtKB-KW"/>
</dbReference>
<dbReference type="CDD" id="cd03692">
    <property type="entry name" value="mtIF2_IVc"/>
    <property type="match status" value="1"/>
</dbReference>
<dbReference type="SUPFAM" id="SSF52156">
    <property type="entry name" value="Initiation factor IF2/eIF5b, domain 3"/>
    <property type="match status" value="1"/>
</dbReference>
<dbReference type="AlphaFoldDB" id="A0A2Z4ND04"/>
<keyword evidence="12" id="KW-1185">Reference proteome</keyword>
<feature type="domain" description="Tr-type G" evidence="10">
    <location>
        <begin position="113"/>
        <end position="282"/>
    </location>
</feature>
<dbReference type="Pfam" id="PF22042">
    <property type="entry name" value="EF-G_D2"/>
    <property type="match status" value="1"/>
</dbReference>
<dbReference type="InterPro" id="IPR000178">
    <property type="entry name" value="TF_IF2_bacterial-like"/>
</dbReference>
<evidence type="ECO:0000256" key="8">
    <source>
        <dbReference type="HAMAP-Rule" id="MF_00100"/>
    </source>
</evidence>
<dbReference type="FunFam" id="3.40.50.300:FF:000019">
    <property type="entry name" value="Translation initiation factor IF-2"/>
    <property type="match status" value="1"/>
</dbReference>
<protein>
    <recommendedName>
        <fullName evidence="2 8">Translation initiation factor IF-2</fullName>
    </recommendedName>
</protein>
<keyword evidence="3 8" id="KW-0396">Initiation factor</keyword>
<dbReference type="PANTHER" id="PTHR43381">
    <property type="entry name" value="TRANSLATION INITIATION FACTOR IF-2-RELATED"/>
    <property type="match status" value="1"/>
</dbReference>
<dbReference type="GO" id="GO:0003743">
    <property type="term" value="F:translation initiation factor activity"/>
    <property type="evidence" value="ECO:0007669"/>
    <property type="project" value="UniProtKB-UniRule"/>
</dbReference>
<keyword evidence="5 8" id="KW-0648">Protein biosynthesis</keyword>
<dbReference type="CDD" id="cd01887">
    <property type="entry name" value="IF2_eIF5B"/>
    <property type="match status" value="1"/>
</dbReference>
<keyword evidence="6 8" id="KW-0342">GTP-binding</keyword>
<feature type="region of interest" description="G-domain" evidence="8">
    <location>
        <begin position="116"/>
        <end position="264"/>
    </location>
</feature>
<dbReference type="EMBL" id="CP030140">
    <property type="protein sequence ID" value="AWX69453.1"/>
    <property type="molecule type" value="Genomic_DNA"/>
</dbReference>
<dbReference type="KEGG" id="mane:DP065_01635"/>
<dbReference type="InterPro" id="IPR027417">
    <property type="entry name" value="P-loop_NTPase"/>
</dbReference>
<proteinExistence type="inferred from homology"/>
<dbReference type="InterPro" id="IPR015760">
    <property type="entry name" value="TIF_IF2"/>
</dbReference>
<evidence type="ECO:0000256" key="1">
    <source>
        <dbReference type="ARBA" id="ARBA00007733"/>
    </source>
</evidence>
<dbReference type="PANTHER" id="PTHR43381:SF5">
    <property type="entry name" value="TR-TYPE G DOMAIN-CONTAINING PROTEIN"/>
    <property type="match status" value="1"/>
</dbReference>
<dbReference type="RefSeq" id="WP_033178498.1">
    <property type="nucleotide sequence ID" value="NZ_CP030140.1"/>
</dbReference>
<dbReference type="GO" id="GO:0003924">
    <property type="term" value="F:GTPase activity"/>
    <property type="evidence" value="ECO:0007669"/>
    <property type="project" value="UniProtKB-UniRule"/>
</dbReference>
<reference evidence="12" key="1">
    <citation type="submission" date="2018-06" db="EMBL/GenBank/DDBJ databases">
        <title>Complete genome sequences of Mycoplasma anatis, M. anseris and M. cloacale type strains.</title>
        <authorList>
            <person name="Grozner D."/>
            <person name="Forro B."/>
            <person name="Sulyok K.M."/>
            <person name="Marton S."/>
            <person name="Kreizinger Z."/>
            <person name="Banyai K."/>
            <person name="Gyuranecz M."/>
        </authorList>
    </citation>
    <scope>NUCLEOTIDE SEQUENCE [LARGE SCALE GENOMIC DNA]</scope>
    <source>
        <strain evidence="12">ATCC 49234</strain>
    </source>
</reference>
<keyword evidence="4 8" id="KW-0547">Nucleotide-binding</keyword>
<dbReference type="Gene3D" id="2.40.30.10">
    <property type="entry name" value="Translation factors"/>
    <property type="match status" value="2"/>
</dbReference>
<dbReference type="InterPro" id="IPR006847">
    <property type="entry name" value="IF2_N"/>
</dbReference>
<dbReference type="FunFam" id="2.40.30.10:FF:000008">
    <property type="entry name" value="Translation initiation factor IF-2"/>
    <property type="match status" value="1"/>
</dbReference>
<dbReference type="InterPro" id="IPR036925">
    <property type="entry name" value="TIF_IF2_dom3_sf"/>
</dbReference>
<dbReference type="Pfam" id="PF00009">
    <property type="entry name" value="GTP_EFTU"/>
    <property type="match status" value="1"/>
</dbReference>
<comment type="subcellular location">
    <subcellularLocation>
        <location evidence="8">Cytoplasm</location>
    </subcellularLocation>
</comment>
<dbReference type="NCBIfam" id="TIGR00231">
    <property type="entry name" value="small_GTP"/>
    <property type="match status" value="1"/>
</dbReference>
<evidence type="ECO:0000313" key="11">
    <source>
        <dbReference type="EMBL" id="AWX69453.1"/>
    </source>
</evidence>
<dbReference type="Gene3D" id="3.40.50.10050">
    <property type="entry name" value="Translation initiation factor IF- 2, domain 3"/>
    <property type="match status" value="1"/>
</dbReference>
<evidence type="ECO:0000256" key="6">
    <source>
        <dbReference type="ARBA" id="ARBA00023134"/>
    </source>
</evidence>
<dbReference type="HAMAP" id="MF_00100_B">
    <property type="entry name" value="IF_2_B"/>
    <property type="match status" value="1"/>
</dbReference>
<comment type="similarity">
    <text evidence="1 8 9">Belongs to the TRAFAC class translation factor GTPase superfamily. Classic translation factor GTPase family. IF-2 subfamily.</text>
</comment>
<dbReference type="InterPro" id="IPR053905">
    <property type="entry name" value="EF-G-like_DII"/>
</dbReference>
<feature type="binding site" evidence="8">
    <location>
        <begin position="168"/>
        <end position="172"/>
    </location>
    <ligand>
        <name>GTP</name>
        <dbReference type="ChEBI" id="CHEBI:37565"/>
    </ligand>
</feature>
<evidence type="ECO:0000313" key="12">
    <source>
        <dbReference type="Proteomes" id="UP000250218"/>
    </source>
</evidence>
<gene>
    <name evidence="8" type="primary">infB</name>
    <name evidence="11" type="ORF">DP065_01635</name>
</gene>
<feature type="binding site" evidence="8">
    <location>
        <begin position="222"/>
        <end position="225"/>
    </location>
    <ligand>
        <name>GTP</name>
        <dbReference type="ChEBI" id="CHEBI:37565"/>
    </ligand>
</feature>
<evidence type="ECO:0000256" key="2">
    <source>
        <dbReference type="ARBA" id="ARBA00020675"/>
    </source>
</evidence>
<dbReference type="Pfam" id="PF11987">
    <property type="entry name" value="IF-2"/>
    <property type="match status" value="1"/>
</dbReference>
<dbReference type="Proteomes" id="UP000250218">
    <property type="component" value="Chromosome"/>
</dbReference>
<dbReference type="PROSITE" id="PS51722">
    <property type="entry name" value="G_TR_2"/>
    <property type="match status" value="1"/>
</dbReference>
<dbReference type="InterPro" id="IPR023115">
    <property type="entry name" value="TIF_IF2_dom3"/>
</dbReference>
<keyword evidence="8" id="KW-0963">Cytoplasm</keyword>
<dbReference type="SUPFAM" id="SSF50447">
    <property type="entry name" value="Translation proteins"/>
    <property type="match status" value="2"/>
</dbReference>
<dbReference type="Gene3D" id="3.40.50.300">
    <property type="entry name" value="P-loop containing nucleotide triphosphate hydrolases"/>
    <property type="match status" value="1"/>
</dbReference>
<dbReference type="InterPro" id="IPR009000">
    <property type="entry name" value="Transl_B-barrel_sf"/>
</dbReference>
<comment type="function">
    <text evidence="7 8 9">One of the essential components for the initiation of protein synthesis. Protects formylmethionyl-tRNA from spontaneous hydrolysis and promotes its binding to the 30S ribosomal subunits. Also involved in the hydrolysis of GTP during the formation of the 70S ribosomal complex.</text>
</comment>
<dbReference type="InterPro" id="IPR000795">
    <property type="entry name" value="T_Tr_GTP-bd_dom"/>
</dbReference>
<dbReference type="FunFam" id="3.40.50.10050:FF:000001">
    <property type="entry name" value="Translation initiation factor IF-2"/>
    <property type="match status" value="1"/>
</dbReference>
<dbReference type="InterPro" id="IPR044145">
    <property type="entry name" value="IF2_II"/>
</dbReference>
<evidence type="ECO:0000256" key="9">
    <source>
        <dbReference type="RuleBase" id="RU000644"/>
    </source>
</evidence>
<organism evidence="11 12">
    <name type="scientific">[Mycoplasma] anseris</name>
    <dbReference type="NCBI Taxonomy" id="92400"/>
    <lineage>
        <taxon>Bacteria</taxon>
        <taxon>Bacillati</taxon>
        <taxon>Mycoplasmatota</taxon>
        <taxon>Mycoplasmoidales</taxon>
        <taxon>Metamycoplasmataceae</taxon>
        <taxon>Metamycoplasma</taxon>
    </lineage>
</organism>
<dbReference type="Pfam" id="PF04760">
    <property type="entry name" value="IF2_N"/>
    <property type="match status" value="1"/>
</dbReference>
<feature type="binding site" evidence="8">
    <location>
        <begin position="122"/>
        <end position="129"/>
    </location>
    <ligand>
        <name>GTP</name>
        <dbReference type="ChEBI" id="CHEBI:37565"/>
    </ligand>
</feature>
<dbReference type="GO" id="GO:0005829">
    <property type="term" value="C:cytosol"/>
    <property type="evidence" value="ECO:0007669"/>
    <property type="project" value="TreeGrafter"/>
</dbReference>
<sequence length="605" mass="67651">MGKKNTRRRISNVEEIKQQLSASETKLEDGVFVFHGPLTISEFSDKIKKPVSQIITNFLKKGILKTINTSLNEEEIAELCLEYNLDFRKEDNVNAQNLFENLEVNDDPNDLVKRAPIVTIMGHVDHGKTTLIDHIRKSNILDTEFGGITQHTGAYQITYNKEKITFLDTPGHEAFTEMRSRGAKVTDIVIIVVAADDGVKPQTIEAIDHAKAANVPIIVFVNKMDKAGADPERVKSQLSEHDIVCEEWGGNVPFIYGSAFQNEGINLLLETILLQADLLELKANLNRDPIGTVIESRIDKGMGVVSTIIVENGTLLARDFIVAGAQYGKIRSLYSIEGEQLEKVLPGTPCIITGLNSNPQAGDKFVVISDEKFAKKLAEEKSYLDKQMELNSKNVSVFDENTKTVNVIIKTDVHGTAEAIKNTLSKIQNEEAVVNVIRASAGEITKADILLAEASKARIYAFNNDSVNADIKKLAEQKNIKILKHNVIYKIVEELSTLIKTMKEPVYEEVLIGEAIILQIFFYSKVGNIAGCKMLTGQAKEFSKVEVYRKDKLIYKGIIDSLKREKNDVKTVEKGFEFGTHIKEFDKIEVDDILKFYEDVLKEDE</sequence>
<dbReference type="SUPFAM" id="SSF52540">
    <property type="entry name" value="P-loop containing nucleoside triphosphate hydrolases"/>
    <property type="match status" value="1"/>
</dbReference>
<dbReference type="NCBIfam" id="TIGR00487">
    <property type="entry name" value="IF-2"/>
    <property type="match status" value="1"/>
</dbReference>
<evidence type="ECO:0000256" key="7">
    <source>
        <dbReference type="ARBA" id="ARBA00025162"/>
    </source>
</evidence>
<evidence type="ECO:0000256" key="4">
    <source>
        <dbReference type="ARBA" id="ARBA00022741"/>
    </source>
</evidence>
<dbReference type="CDD" id="cd03702">
    <property type="entry name" value="IF2_mtIF2_II"/>
    <property type="match status" value="1"/>
</dbReference>
<accession>A0A2Z4ND04</accession>
<evidence type="ECO:0000256" key="5">
    <source>
        <dbReference type="ARBA" id="ARBA00022917"/>
    </source>
</evidence>
<name>A0A2Z4ND04_9BACT</name>